<protein>
    <submittedName>
        <fullName evidence="1">Uncharacterized protein</fullName>
    </submittedName>
</protein>
<dbReference type="Proteomes" id="UP001234178">
    <property type="component" value="Unassembled WGS sequence"/>
</dbReference>
<accession>A0ABQ9Z3A6</accession>
<keyword evidence="2" id="KW-1185">Reference proteome</keyword>
<evidence type="ECO:0000313" key="1">
    <source>
        <dbReference type="EMBL" id="KAK4007353.1"/>
    </source>
</evidence>
<proteinExistence type="predicted"/>
<gene>
    <name evidence="1" type="ORF">OUZ56_012513</name>
</gene>
<reference evidence="1 2" key="1">
    <citation type="journal article" date="2023" name="Nucleic Acids Res.">
        <title>The hologenome of Daphnia magna reveals possible DNA methylation and microbiome-mediated evolution of the host genome.</title>
        <authorList>
            <person name="Chaturvedi A."/>
            <person name="Li X."/>
            <person name="Dhandapani V."/>
            <person name="Marshall H."/>
            <person name="Kissane S."/>
            <person name="Cuenca-Cambronero M."/>
            <person name="Asole G."/>
            <person name="Calvet F."/>
            <person name="Ruiz-Romero M."/>
            <person name="Marangio P."/>
            <person name="Guigo R."/>
            <person name="Rago D."/>
            <person name="Mirbahai L."/>
            <person name="Eastwood N."/>
            <person name="Colbourne J.K."/>
            <person name="Zhou J."/>
            <person name="Mallon E."/>
            <person name="Orsini L."/>
        </authorList>
    </citation>
    <scope>NUCLEOTIDE SEQUENCE [LARGE SCALE GENOMIC DNA]</scope>
    <source>
        <strain evidence="1">LRV0_1</strain>
    </source>
</reference>
<name>A0ABQ9Z3A6_9CRUS</name>
<sequence>MHPCSWASVATAQLTPFRRGTKSFPFLVDDNECCLPTKSTHQFEWSNRAEFRQCRPTAVPLSKNPSNLSAEDTPLPESLDYSLIVPISGGPDELIAKARLLWQLRRPGLTGMPSIGHNSAKRVLVPNPSPKKLEFLLEPTAVE</sequence>
<organism evidence="1 2">
    <name type="scientific">Daphnia magna</name>
    <dbReference type="NCBI Taxonomy" id="35525"/>
    <lineage>
        <taxon>Eukaryota</taxon>
        <taxon>Metazoa</taxon>
        <taxon>Ecdysozoa</taxon>
        <taxon>Arthropoda</taxon>
        <taxon>Crustacea</taxon>
        <taxon>Branchiopoda</taxon>
        <taxon>Diplostraca</taxon>
        <taxon>Cladocera</taxon>
        <taxon>Anomopoda</taxon>
        <taxon>Daphniidae</taxon>
        <taxon>Daphnia</taxon>
    </lineage>
</organism>
<evidence type="ECO:0000313" key="2">
    <source>
        <dbReference type="Proteomes" id="UP001234178"/>
    </source>
</evidence>
<dbReference type="EMBL" id="JAOYFB010000002">
    <property type="protein sequence ID" value="KAK4007353.1"/>
    <property type="molecule type" value="Genomic_DNA"/>
</dbReference>
<comment type="caution">
    <text evidence="1">The sequence shown here is derived from an EMBL/GenBank/DDBJ whole genome shotgun (WGS) entry which is preliminary data.</text>
</comment>